<gene>
    <name evidence="1" type="ORF">NCTC12157_01699</name>
</gene>
<organism evidence="1 2">
    <name type="scientific">Ewingella americana</name>
    <dbReference type="NCBI Taxonomy" id="41202"/>
    <lineage>
        <taxon>Bacteria</taxon>
        <taxon>Pseudomonadati</taxon>
        <taxon>Pseudomonadota</taxon>
        <taxon>Gammaproteobacteria</taxon>
        <taxon>Enterobacterales</taxon>
        <taxon>Yersiniaceae</taxon>
        <taxon>Ewingella</taxon>
    </lineage>
</organism>
<dbReference type="Proteomes" id="UP000254304">
    <property type="component" value="Unassembled WGS sequence"/>
</dbReference>
<name>A0A377NB35_9GAMM</name>
<dbReference type="EMBL" id="UGGO01000001">
    <property type="protein sequence ID" value="STQ43994.1"/>
    <property type="molecule type" value="Genomic_DNA"/>
</dbReference>
<evidence type="ECO:0008006" key="3">
    <source>
        <dbReference type="Google" id="ProtNLM"/>
    </source>
</evidence>
<reference evidence="1 2" key="1">
    <citation type="submission" date="2018-06" db="EMBL/GenBank/DDBJ databases">
        <authorList>
            <consortium name="Pathogen Informatics"/>
            <person name="Doyle S."/>
        </authorList>
    </citation>
    <scope>NUCLEOTIDE SEQUENCE [LARGE SCALE GENOMIC DNA]</scope>
    <source>
        <strain evidence="1 2">NCTC12157</strain>
    </source>
</reference>
<dbReference type="AlphaFoldDB" id="A0A377NB35"/>
<proteinExistence type="predicted"/>
<evidence type="ECO:0000313" key="2">
    <source>
        <dbReference type="Proteomes" id="UP000254304"/>
    </source>
</evidence>
<evidence type="ECO:0000313" key="1">
    <source>
        <dbReference type="EMBL" id="STQ43994.1"/>
    </source>
</evidence>
<sequence length="59" mass="6356">MFKPQDVVQSKTGGPKMIVTAVEGNTLLCVRADDSDKKEISVPADSVNLYHEDGDFGVC</sequence>
<protein>
    <recommendedName>
        <fullName evidence="3">DUF2158 domain-containing protein</fullName>
    </recommendedName>
</protein>
<accession>A0A377NB35</accession>
<dbReference type="RefSeq" id="WP_034791447.1">
    <property type="nucleotide sequence ID" value="NZ_CP048243.1"/>
</dbReference>
<dbReference type="GeneID" id="78380592"/>